<evidence type="ECO:0008006" key="5">
    <source>
        <dbReference type="Google" id="ProtNLM"/>
    </source>
</evidence>
<feature type="coiled-coil region" evidence="1">
    <location>
        <begin position="24"/>
        <end position="120"/>
    </location>
</feature>
<evidence type="ECO:0000313" key="3">
    <source>
        <dbReference type="EMBL" id="KPY35819.1"/>
    </source>
</evidence>
<dbReference type="Proteomes" id="UP000050562">
    <property type="component" value="Unassembled WGS sequence"/>
</dbReference>
<comment type="caution">
    <text evidence="3">The sequence shown here is derived from an EMBL/GenBank/DDBJ whole genome shotgun (WGS) entry which is preliminary data.</text>
</comment>
<feature type="region of interest" description="Disordered" evidence="2">
    <location>
        <begin position="140"/>
        <end position="170"/>
    </location>
</feature>
<protein>
    <recommendedName>
        <fullName evidence="5">Myosin heavy chain B</fullName>
    </recommendedName>
</protein>
<dbReference type="RefSeq" id="WP_057409652.1">
    <property type="nucleotide sequence ID" value="NZ_LJRC01000158.1"/>
</dbReference>
<sequence length="170" mass="19433">MKTADLHNLQALRLLREQRASAHLATQRERCRETEHHLDQARETLRLHRERRAQEAEQAYGLFSEGISVSAWQAAQEHLKQLDEEREALQAEVNAAALNVETEEQARERLRIEHRQRQQQSHAWQSLLEQRLSLETRLGELRDEAEQSGSSSDNALSVDAGRATGAGGER</sequence>
<organism evidence="3 4">
    <name type="scientific">Pseudomonas syringae pv. primulae</name>
    <dbReference type="NCBI Taxonomy" id="251707"/>
    <lineage>
        <taxon>Bacteria</taxon>
        <taxon>Pseudomonadati</taxon>
        <taxon>Pseudomonadota</taxon>
        <taxon>Gammaproteobacteria</taxon>
        <taxon>Pseudomonadales</taxon>
        <taxon>Pseudomonadaceae</taxon>
        <taxon>Pseudomonas</taxon>
    </lineage>
</organism>
<evidence type="ECO:0000256" key="2">
    <source>
        <dbReference type="SAM" id="MobiDB-lite"/>
    </source>
</evidence>
<dbReference type="AlphaFoldDB" id="A0A0Q0APX0"/>
<dbReference type="PATRIC" id="fig|251707.3.peg.945"/>
<dbReference type="Gene3D" id="1.10.287.1700">
    <property type="match status" value="1"/>
</dbReference>
<evidence type="ECO:0000256" key="1">
    <source>
        <dbReference type="SAM" id="Coils"/>
    </source>
</evidence>
<evidence type="ECO:0000313" key="4">
    <source>
        <dbReference type="Proteomes" id="UP000050562"/>
    </source>
</evidence>
<name>A0A0Q0APX0_9PSED</name>
<gene>
    <name evidence="3" type="ORF">ALO52_00705</name>
</gene>
<dbReference type="EMBL" id="LJRC01000158">
    <property type="protein sequence ID" value="KPY35819.1"/>
    <property type="molecule type" value="Genomic_DNA"/>
</dbReference>
<accession>A0A0Q0APX0</accession>
<keyword evidence="1" id="KW-0175">Coiled coil</keyword>
<dbReference type="InterPro" id="IPR053716">
    <property type="entry name" value="Flag_assembly_chemotaxis_eff"/>
</dbReference>
<proteinExistence type="predicted"/>
<reference evidence="3 4" key="1">
    <citation type="submission" date="2015-09" db="EMBL/GenBank/DDBJ databases">
        <title>Genome announcement of multiple Pseudomonas syringae strains.</title>
        <authorList>
            <person name="Thakur S."/>
            <person name="Wang P.W."/>
            <person name="Gong Y."/>
            <person name="Weir B.S."/>
            <person name="Guttman D.S."/>
        </authorList>
    </citation>
    <scope>NUCLEOTIDE SEQUENCE [LARGE SCALE GENOMIC DNA]</scope>
    <source>
        <strain evidence="3 4">ICMP3956</strain>
    </source>
</reference>